<reference evidence="2 3" key="1">
    <citation type="journal article" date="2024" name="Proc. Natl. Acad. Sci. U.S.A.">
        <title>The genetic regulatory architecture and epigenomic basis for age-related changes in rattlesnake venom.</title>
        <authorList>
            <person name="Hogan M.P."/>
            <person name="Holding M.L."/>
            <person name="Nystrom G.S."/>
            <person name="Colston T.J."/>
            <person name="Bartlett D.A."/>
            <person name="Mason A.J."/>
            <person name="Ellsworth S.A."/>
            <person name="Rautsaw R.M."/>
            <person name="Lawrence K.C."/>
            <person name="Strickland J.L."/>
            <person name="He B."/>
            <person name="Fraser P."/>
            <person name="Margres M.J."/>
            <person name="Gilbert D.M."/>
            <person name="Gibbs H.L."/>
            <person name="Parkinson C.L."/>
            <person name="Rokyta D.R."/>
        </authorList>
    </citation>
    <scope>NUCLEOTIDE SEQUENCE [LARGE SCALE GENOMIC DNA]</scope>
    <source>
        <strain evidence="2">DRR0105</strain>
    </source>
</reference>
<keyword evidence="3" id="KW-1185">Reference proteome</keyword>
<dbReference type="PANTHER" id="PTHR24020">
    <property type="entry name" value="COLLAGEN ALPHA"/>
    <property type="match status" value="1"/>
</dbReference>
<dbReference type="AlphaFoldDB" id="A0AAW1B6L1"/>
<dbReference type="SUPFAM" id="SSF53300">
    <property type="entry name" value="vWA-like"/>
    <property type="match status" value="1"/>
</dbReference>
<gene>
    <name evidence="2" type="ORF">NXF25_020998</name>
</gene>
<sequence>CIRHPTDIAFLIDGSSSIGKEDFEKMKQFVSQIIKNLSGRDTLRNRRTSV</sequence>
<evidence type="ECO:0000313" key="2">
    <source>
        <dbReference type="EMBL" id="KAK9397637.1"/>
    </source>
</evidence>
<dbReference type="Pfam" id="PF00092">
    <property type="entry name" value="VWA"/>
    <property type="match status" value="1"/>
</dbReference>
<evidence type="ECO:0000259" key="1">
    <source>
        <dbReference type="PROSITE" id="PS50234"/>
    </source>
</evidence>
<proteinExistence type="predicted"/>
<dbReference type="PROSITE" id="PS50234">
    <property type="entry name" value="VWFA"/>
    <property type="match status" value="1"/>
</dbReference>
<comment type="caution">
    <text evidence="2">The sequence shown here is derived from an EMBL/GenBank/DDBJ whole genome shotgun (WGS) entry which is preliminary data.</text>
</comment>
<dbReference type="Gene3D" id="3.40.50.410">
    <property type="entry name" value="von Willebrand factor, type A domain"/>
    <property type="match status" value="1"/>
</dbReference>
<dbReference type="Proteomes" id="UP001474421">
    <property type="component" value="Unassembled WGS sequence"/>
</dbReference>
<dbReference type="InterPro" id="IPR002035">
    <property type="entry name" value="VWF_A"/>
</dbReference>
<protein>
    <recommendedName>
        <fullName evidence="1">VWFA domain-containing protein</fullName>
    </recommendedName>
</protein>
<dbReference type="InterPro" id="IPR050525">
    <property type="entry name" value="ECM_Assembly_Org"/>
</dbReference>
<dbReference type="InterPro" id="IPR036465">
    <property type="entry name" value="vWFA_dom_sf"/>
</dbReference>
<organism evidence="2 3">
    <name type="scientific">Crotalus adamanteus</name>
    <name type="common">Eastern diamondback rattlesnake</name>
    <dbReference type="NCBI Taxonomy" id="8729"/>
    <lineage>
        <taxon>Eukaryota</taxon>
        <taxon>Metazoa</taxon>
        <taxon>Chordata</taxon>
        <taxon>Craniata</taxon>
        <taxon>Vertebrata</taxon>
        <taxon>Euteleostomi</taxon>
        <taxon>Lepidosauria</taxon>
        <taxon>Squamata</taxon>
        <taxon>Bifurcata</taxon>
        <taxon>Unidentata</taxon>
        <taxon>Episquamata</taxon>
        <taxon>Toxicofera</taxon>
        <taxon>Serpentes</taxon>
        <taxon>Colubroidea</taxon>
        <taxon>Viperidae</taxon>
        <taxon>Crotalinae</taxon>
        <taxon>Crotalus</taxon>
    </lineage>
</organism>
<name>A0AAW1B6L1_CROAD</name>
<evidence type="ECO:0000313" key="3">
    <source>
        <dbReference type="Proteomes" id="UP001474421"/>
    </source>
</evidence>
<accession>A0AAW1B6L1</accession>
<dbReference type="EMBL" id="JAOTOJ010000008">
    <property type="protein sequence ID" value="KAK9397637.1"/>
    <property type="molecule type" value="Genomic_DNA"/>
</dbReference>
<dbReference type="PANTHER" id="PTHR24020:SF20">
    <property type="entry name" value="PH DOMAIN-CONTAINING PROTEIN"/>
    <property type="match status" value="1"/>
</dbReference>
<feature type="non-terminal residue" evidence="2">
    <location>
        <position position="1"/>
    </location>
</feature>
<feature type="domain" description="VWFA" evidence="1">
    <location>
        <begin position="7"/>
        <end position="50"/>
    </location>
</feature>